<protein>
    <recommendedName>
        <fullName evidence="6">S1 motif domain-containing protein</fullName>
    </recommendedName>
</protein>
<evidence type="ECO:0000313" key="4">
    <source>
        <dbReference type="EMBL" id="MBB5350124.1"/>
    </source>
</evidence>
<name>A0A840V388_9BACT</name>
<reference evidence="4 5" key="1">
    <citation type="submission" date="2020-08" db="EMBL/GenBank/DDBJ databases">
        <title>Genomic Encyclopedia of Type Strains, Phase IV (KMG-IV): sequencing the most valuable type-strain genomes for metagenomic binning, comparative biology and taxonomic classification.</title>
        <authorList>
            <person name="Goeker M."/>
        </authorList>
    </citation>
    <scope>NUCLEOTIDE SEQUENCE [LARGE SCALE GENOMIC DNA]</scope>
    <source>
        <strain evidence="4 5">YC6886</strain>
    </source>
</reference>
<dbReference type="PIRSF" id="PIRSF012524">
    <property type="entry name" value="YitL_S1"/>
    <property type="match status" value="1"/>
</dbReference>
<proteinExistence type="inferred from homology"/>
<dbReference type="PANTHER" id="PTHR37296">
    <property type="entry name" value="CONSERVED VIRULENCE FACTOR B"/>
    <property type="match status" value="1"/>
</dbReference>
<sequence>MARLGEWSELKVLRERKFGLALEAGSPLGEVLLPRAEMPAVWEVGESLRVFLYTDSEDRPVATMRKPRALPGEFAALRVVATTAFGAFLDWGLPKDLLLPFGEQRTRPRVGQVLVVRVAVDEESRRIVASQRLGRYLDSSRPPYVAGDKVEALIYARTELGFKAVVDGKFGGLIFSNEVFQRLLPGERWDAWVKLVRPDGKLDLVMQPEGRERIEDFEQRLLIYLSECGGSSPLHDRSPAEEIHAELGVSKKTFKQTVGALYKKRKIEVSEEGIRLVGGEDWSPGNGV</sequence>
<dbReference type="InterPro" id="IPR012340">
    <property type="entry name" value="NA-bd_OB-fold"/>
</dbReference>
<comment type="similarity">
    <text evidence="1">Belongs to the CvfB family.</text>
</comment>
<keyword evidence="5" id="KW-1185">Reference proteome</keyword>
<evidence type="ECO:0008006" key="6">
    <source>
        <dbReference type="Google" id="ProtNLM"/>
    </source>
</evidence>
<accession>A0A840V388</accession>
<dbReference type="Pfam" id="PF17783">
    <property type="entry name" value="WHD_CvfB"/>
    <property type="match status" value="1"/>
</dbReference>
<gene>
    <name evidence="4" type="ORF">HNR46_000345</name>
</gene>
<dbReference type="InterPro" id="IPR040764">
    <property type="entry name" value="CvfB_WH"/>
</dbReference>
<dbReference type="InterPro" id="IPR039566">
    <property type="entry name" value="CvfB_S1_st"/>
</dbReference>
<evidence type="ECO:0000313" key="5">
    <source>
        <dbReference type="Proteomes" id="UP000557717"/>
    </source>
</evidence>
<feature type="domain" description="Conserved virulence factor B-like winged helix" evidence="3">
    <location>
        <begin position="219"/>
        <end position="276"/>
    </location>
</feature>
<dbReference type="Gene3D" id="1.10.10.10">
    <property type="entry name" value="Winged helix-like DNA-binding domain superfamily/Winged helix DNA-binding domain"/>
    <property type="match status" value="1"/>
</dbReference>
<dbReference type="AlphaFoldDB" id="A0A840V388"/>
<evidence type="ECO:0000256" key="1">
    <source>
        <dbReference type="PIRNR" id="PIRNR012524"/>
    </source>
</evidence>
<feature type="domain" description="Conserved virulence factor B first S1" evidence="2">
    <location>
        <begin position="4"/>
        <end position="64"/>
    </location>
</feature>
<dbReference type="PANTHER" id="PTHR37296:SF1">
    <property type="entry name" value="CONSERVED VIRULENCE FACTOR B"/>
    <property type="match status" value="1"/>
</dbReference>
<evidence type="ECO:0000259" key="3">
    <source>
        <dbReference type="Pfam" id="PF17783"/>
    </source>
</evidence>
<dbReference type="RefSeq" id="WP_184015178.1">
    <property type="nucleotide sequence ID" value="NZ_JACHFD010000001.1"/>
</dbReference>
<dbReference type="EMBL" id="JACHFD010000001">
    <property type="protein sequence ID" value="MBB5350124.1"/>
    <property type="molecule type" value="Genomic_DNA"/>
</dbReference>
<dbReference type="Gene3D" id="2.40.50.140">
    <property type="entry name" value="Nucleic acid-binding proteins"/>
    <property type="match status" value="1"/>
</dbReference>
<dbReference type="InterPro" id="IPR036388">
    <property type="entry name" value="WH-like_DNA-bd_sf"/>
</dbReference>
<comment type="caution">
    <text evidence="4">The sequence shown here is derived from an EMBL/GenBank/DDBJ whole genome shotgun (WGS) entry which is preliminary data.</text>
</comment>
<dbReference type="Proteomes" id="UP000557717">
    <property type="component" value="Unassembled WGS sequence"/>
</dbReference>
<dbReference type="Pfam" id="PF13509">
    <property type="entry name" value="S1_2"/>
    <property type="match status" value="1"/>
</dbReference>
<evidence type="ECO:0000259" key="2">
    <source>
        <dbReference type="Pfam" id="PF13509"/>
    </source>
</evidence>
<organism evidence="4 5">
    <name type="scientific">Haloferula luteola</name>
    <dbReference type="NCBI Taxonomy" id="595692"/>
    <lineage>
        <taxon>Bacteria</taxon>
        <taxon>Pseudomonadati</taxon>
        <taxon>Verrucomicrobiota</taxon>
        <taxon>Verrucomicrobiia</taxon>
        <taxon>Verrucomicrobiales</taxon>
        <taxon>Verrucomicrobiaceae</taxon>
        <taxon>Haloferula</taxon>
    </lineage>
</organism>
<dbReference type="InterPro" id="IPR014464">
    <property type="entry name" value="CvfB_fam"/>
</dbReference>